<protein>
    <submittedName>
        <fullName evidence="2">ParA family protein</fullName>
    </submittedName>
</protein>
<gene>
    <name evidence="2" type="primary">parA</name>
</gene>
<geneLocation type="plasmid" evidence="2">
    <name>pfas4-2</name>
</geneLocation>
<dbReference type="RefSeq" id="WP_181711003.1">
    <property type="nucleotide sequence ID" value="NZ_MK798156.1"/>
</dbReference>
<dbReference type="InterPro" id="IPR025669">
    <property type="entry name" value="AAA_dom"/>
</dbReference>
<sequence>MPKTIKNGKIISINNFKGGVSKTSTACALAYVLAEKKNKKVLVVDFDPQADATELLIRTYDNNEKPDALNDESQTTIYEGIQEGNRKKSTMKLSDNLHLIPSDFDLIGFPNYLIQKYRYKDTFNKVKELSNFLEGVRKDYDLIIIDTPPTISDFSNNAIYACDYSLIVMQTHQRSFRSVEKFLVHLVDFRETYGNKFDVLGIIPVMFSRKTKVDETTMQDALETYNDYVFKYIVRAMERVKTWDLHGISEEEYWDKQTINEYTKLTDEFIERLSKAENEI</sequence>
<name>A0A6M2Z7K1_ENTHR</name>
<evidence type="ECO:0000313" key="2">
    <source>
        <dbReference type="EMBL" id="QEO73319.1"/>
    </source>
</evidence>
<dbReference type="InterPro" id="IPR027417">
    <property type="entry name" value="P-loop_NTPase"/>
</dbReference>
<dbReference type="PANTHER" id="PTHR13696">
    <property type="entry name" value="P-LOOP CONTAINING NUCLEOSIDE TRIPHOSPHATE HYDROLASE"/>
    <property type="match status" value="1"/>
</dbReference>
<dbReference type="Gene3D" id="3.40.50.300">
    <property type="entry name" value="P-loop containing nucleotide triphosphate hydrolases"/>
    <property type="match status" value="1"/>
</dbReference>
<organism evidence="2">
    <name type="scientific">Enterococcus hirae</name>
    <dbReference type="NCBI Taxonomy" id="1354"/>
    <lineage>
        <taxon>Bacteria</taxon>
        <taxon>Bacillati</taxon>
        <taxon>Bacillota</taxon>
        <taxon>Bacilli</taxon>
        <taxon>Lactobacillales</taxon>
        <taxon>Enterococcaceae</taxon>
        <taxon>Enterococcus</taxon>
    </lineage>
</organism>
<proteinExistence type="predicted"/>
<dbReference type="InterPro" id="IPR050678">
    <property type="entry name" value="DNA_Partitioning_ATPase"/>
</dbReference>
<keyword evidence="2" id="KW-0614">Plasmid</keyword>
<reference evidence="2" key="1">
    <citation type="submission" date="2019-04" db="EMBL/GenBank/DDBJ databases">
        <title>Coexistence of cfr and poxtA in Enterococcus hirae Isolated from swine.</title>
        <authorList>
            <person name="Li D."/>
            <person name="Du X.-D."/>
        </authorList>
    </citation>
    <scope>NUCLEOTIDE SEQUENCE</scope>
    <source>
        <strain evidence="2">Fas4</strain>
        <plasmid evidence="2">pfas4-2</plasmid>
    </source>
</reference>
<dbReference type="PANTHER" id="PTHR13696:SF99">
    <property type="entry name" value="COBYRINIC ACID AC-DIAMIDE SYNTHASE"/>
    <property type="match status" value="1"/>
</dbReference>
<dbReference type="CDD" id="cd02042">
    <property type="entry name" value="ParAB_family"/>
    <property type="match status" value="1"/>
</dbReference>
<dbReference type="Pfam" id="PF13614">
    <property type="entry name" value="AAA_31"/>
    <property type="match status" value="1"/>
</dbReference>
<feature type="domain" description="AAA" evidence="1">
    <location>
        <begin position="9"/>
        <end position="197"/>
    </location>
</feature>
<dbReference type="EMBL" id="MK798156">
    <property type="protein sequence ID" value="QEO73319.1"/>
    <property type="molecule type" value="Genomic_DNA"/>
</dbReference>
<dbReference type="SUPFAM" id="SSF52540">
    <property type="entry name" value="P-loop containing nucleoside triphosphate hydrolases"/>
    <property type="match status" value="1"/>
</dbReference>
<evidence type="ECO:0000259" key="1">
    <source>
        <dbReference type="Pfam" id="PF13614"/>
    </source>
</evidence>
<accession>A0A6M2Z7K1</accession>
<dbReference type="AlphaFoldDB" id="A0A6M2Z7K1"/>